<dbReference type="InterPro" id="IPR014757">
    <property type="entry name" value="Tscrpt_reg_IclR_C"/>
</dbReference>
<feature type="region of interest" description="Disordered" evidence="4">
    <location>
        <begin position="1"/>
        <end position="28"/>
    </location>
</feature>
<reference evidence="6 7" key="1">
    <citation type="submission" date="2019-05" db="EMBL/GenBank/DDBJ databases">
        <title>Burkholderia sp. DHOD12, isolated from subtropical forest soil.</title>
        <authorList>
            <person name="Gao Z.-H."/>
            <person name="Qiu L.-H."/>
        </authorList>
    </citation>
    <scope>NUCLEOTIDE SEQUENCE [LARGE SCALE GENOMIC DNA]</scope>
    <source>
        <strain evidence="6 7">DHOD12</strain>
    </source>
</reference>
<accession>A0A4P8IX53</accession>
<dbReference type="EMBL" id="CP040078">
    <property type="protein sequence ID" value="QCP52515.1"/>
    <property type="molecule type" value="Genomic_DNA"/>
</dbReference>
<dbReference type="InterPro" id="IPR036388">
    <property type="entry name" value="WH-like_DNA-bd_sf"/>
</dbReference>
<dbReference type="SMART" id="SM00346">
    <property type="entry name" value="HTH_ICLR"/>
    <property type="match status" value="1"/>
</dbReference>
<dbReference type="Pfam" id="PF09339">
    <property type="entry name" value="HTH_IclR"/>
    <property type="match status" value="1"/>
</dbReference>
<proteinExistence type="predicted"/>
<dbReference type="OrthoDB" id="8524622at2"/>
<keyword evidence="3" id="KW-0804">Transcription</keyword>
<dbReference type="GO" id="GO:0003700">
    <property type="term" value="F:DNA-binding transcription factor activity"/>
    <property type="evidence" value="ECO:0007669"/>
    <property type="project" value="TreeGrafter"/>
</dbReference>
<dbReference type="Gene3D" id="3.30.450.40">
    <property type="match status" value="1"/>
</dbReference>
<evidence type="ECO:0000256" key="2">
    <source>
        <dbReference type="ARBA" id="ARBA00023125"/>
    </source>
</evidence>
<gene>
    <name evidence="6" type="ORF">FAZ95_25445</name>
</gene>
<keyword evidence="2" id="KW-0238">DNA-binding</keyword>
<evidence type="ECO:0000256" key="4">
    <source>
        <dbReference type="SAM" id="MobiDB-lite"/>
    </source>
</evidence>
<dbReference type="RefSeq" id="WP_137335286.1">
    <property type="nucleotide sequence ID" value="NZ_CP040078.1"/>
</dbReference>
<dbReference type="GO" id="GO:0003677">
    <property type="term" value="F:DNA binding"/>
    <property type="evidence" value="ECO:0007669"/>
    <property type="project" value="UniProtKB-KW"/>
</dbReference>
<keyword evidence="7" id="KW-1185">Reference proteome</keyword>
<name>A0A4P8IX53_9BURK</name>
<sequence>MPSTPSSSTAARKREESASGAKPQRGINSLDTTGELLVALVGSGERLSLRDLSAAANMPPAKAFPHLVSLLKIGLLSRDDNGYFEAGPLALELGLIAMQRLSPTREAEPEIMELASATALSVAMAVLGPLGPTVVRLEESSTPQHVSLRVGTVMSLVNTAIGRTYAAHVSAEVLAPLFAQDGLRLAGAARGEIFEDAAANQGELLAPLRQRFAQIRADGIDTALSKPVPGIDSLAAPVFDHTGDICLVIALMGSAGSFDCDPHGEPANRLRDAVQRLSRRLGWWPVKDAKDAGTHAR</sequence>
<evidence type="ECO:0000256" key="1">
    <source>
        <dbReference type="ARBA" id="ARBA00023015"/>
    </source>
</evidence>
<dbReference type="InterPro" id="IPR050707">
    <property type="entry name" value="HTH_MetabolicPath_Reg"/>
</dbReference>
<feature type="domain" description="IclR-ED" evidence="5">
    <location>
        <begin position="89"/>
        <end position="283"/>
    </location>
</feature>
<dbReference type="Pfam" id="PF01614">
    <property type="entry name" value="IclR_C"/>
    <property type="match status" value="1"/>
</dbReference>
<dbReference type="PANTHER" id="PTHR30136:SF8">
    <property type="entry name" value="TRANSCRIPTIONAL REGULATORY PROTEIN"/>
    <property type="match status" value="1"/>
</dbReference>
<dbReference type="SUPFAM" id="SSF55781">
    <property type="entry name" value="GAF domain-like"/>
    <property type="match status" value="1"/>
</dbReference>
<dbReference type="InterPro" id="IPR005471">
    <property type="entry name" value="Tscrpt_reg_IclR_N"/>
</dbReference>
<evidence type="ECO:0000313" key="7">
    <source>
        <dbReference type="Proteomes" id="UP000298656"/>
    </source>
</evidence>
<dbReference type="KEGG" id="tvl:FAZ95_25445"/>
<evidence type="ECO:0000256" key="3">
    <source>
        <dbReference type="ARBA" id="ARBA00023163"/>
    </source>
</evidence>
<dbReference type="SUPFAM" id="SSF46785">
    <property type="entry name" value="Winged helix' DNA-binding domain"/>
    <property type="match status" value="1"/>
</dbReference>
<dbReference type="InterPro" id="IPR029016">
    <property type="entry name" value="GAF-like_dom_sf"/>
</dbReference>
<evidence type="ECO:0000313" key="6">
    <source>
        <dbReference type="EMBL" id="QCP52515.1"/>
    </source>
</evidence>
<dbReference type="PANTHER" id="PTHR30136">
    <property type="entry name" value="HELIX-TURN-HELIX TRANSCRIPTIONAL REGULATOR, ICLR FAMILY"/>
    <property type="match status" value="1"/>
</dbReference>
<dbReference type="Proteomes" id="UP000298656">
    <property type="component" value="Chromosome 2"/>
</dbReference>
<feature type="compositionally biased region" description="Polar residues" evidence="4">
    <location>
        <begin position="1"/>
        <end position="10"/>
    </location>
</feature>
<dbReference type="GO" id="GO:0045892">
    <property type="term" value="P:negative regulation of DNA-templated transcription"/>
    <property type="evidence" value="ECO:0007669"/>
    <property type="project" value="TreeGrafter"/>
</dbReference>
<protein>
    <submittedName>
        <fullName evidence="6">IclR family transcriptional regulator</fullName>
    </submittedName>
</protein>
<dbReference type="AlphaFoldDB" id="A0A4P8IX53"/>
<dbReference type="Gene3D" id="1.10.10.10">
    <property type="entry name" value="Winged helix-like DNA-binding domain superfamily/Winged helix DNA-binding domain"/>
    <property type="match status" value="1"/>
</dbReference>
<keyword evidence="1" id="KW-0805">Transcription regulation</keyword>
<evidence type="ECO:0000259" key="5">
    <source>
        <dbReference type="PROSITE" id="PS51078"/>
    </source>
</evidence>
<organism evidence="6 7">
    <name type="scientific">Trinickia violacea</name>
    <dbReference type="NCBI Taxonomy" id="2571746"/>
    <lineage>
        <taxon>Bacteria</taxon>
        <taxon>Pseudomonadati</taxon>
        <taxon>Pseudomonadota</taxon>
        <taxon>Betaproteobacteria</taxon>
        <taxon>Burkholderiales</taxon>
        <taxon>Burkholderiaceae</taxon>
        <taxon>Trinickia</taxon>
    </lineage>
</organism>
<dbReference type="PROSITE" id="PS51078">
    <property type="entry name" value="ICLR_ED"/>
    <property type="match status" value="1"/>
</dbReference>
<dbReference type="InterPro" id="IPR036390">
    <property type="entry name" value="WH_DNA-bd_sf"/>
</dbReference>